<reference evidence="8 9" key="1">
    <citation type="submission" date="2015-06" db="EMBL/GenBank/DDBJ databases">
        <title>Marinobacter subterrani, a genetically tractable neutrophilic iron-oxidizing strain isolated from the Soudan Iron Mine.</title>
        <authorList>
            <person name="Bonis B.M."/>
            <person name="Gralnick J.A."/>
        </authorList>
    </citation>
    <scope>NUCLEOTIDE SEQUENCE [LARGE SCALE GENOMIC DNA]</scope>
    <source>
        <strain evidence="8 9">JG233</strain>
    </source>
</reference>
<dbReference type="InterPro" id="IPR037187">
    <property type="entry name" value="DnaK_N"/>
</dbReference>
<feature type="region of interest" description="Disordered" evidence="5">
    <location>
        <begin position="26"/>
        <end position="54"/>
    </location>
</feature>
<dbReference type="InterPro" id="IPR000962">
    <property type="entry name" value="Znf_DskA_TraR"/>
</dbReference>
<dbReference type="Proteomes" id="UP000036102">
    <property type="component" value="Unassembled WGS sequence"/>
</dbReference>
<dbReference type="OrthoDB" id="6064855at2"/>
<dbReference type="Pfam" id="PF21173">
    <property type="entry name" value="DksA-like_N"/>
    <property type="match status" value="1"/>
</dbReference>
<dbReference type="PROSITE" id="PS51128">
    <property type="entry name" value="ZF_DKSA_2"/>
    <property type="match status" value="1"/>
</dbReference>
<dbReference type="AlphaFoldDB" id="A0A0J7J8G7"/>
<dbReference type="InterPro" id="IPR020458">
    <property type="entry name" value="Znf_DskA_TraR_CS"/>
</dbReference>
<evidence type="ECO:0000256" key="1">
    <source>
        <dbReference type="ARBA" id="ARBA00022723"/>
    </source>
</evidence>
<dbReference type="PANTHER" id="PTHR33823:SF4">
    <property type="entry name" value="GENERAL STRESS PROTEIN 16O"/>
    <property type="match status" value="1"/>
</dbReference>
<dbReference type="PROSITE" id="PS01102">
    <property type="entry name" value="ZF_DKSA_1"/>
    <property type="match status" value="1"/>
</dbReference>
<feature type="domain" description="Zinc finger DksA/TraR C4-type" evidence="6">
    <location>
        <begin position="76"/>
        <end position="106"/>
    </location>
</feature>
<proteinExistence type="predicted"/>
<feature type="domain" description="DnaK suppressor protein-like N-terminal" evidence="7">
    <location>
        <begin position="6"/>
        <end position="71"/>
    </location>
</feature>
<evidence type="ECO:0000259" key="7">
    <source>
        <dbReference type="Pfam" id="PF21173"/>
    </source>
</evidence>
<dbReference type="PANTHER" id="PTHR33823">
    <property type="entry name" value="RNA POLYMERASE-BINDING TRANSCRIPTION FACTOR DKSA-RELATED"/>
    <property type="match status" value="1"/>
</dbReference>
<dbReference type="RefSeq" id="WP_048494945.1">
    <property type="nucleotide sequence ID" value="NZ_LFBU01000001.1"/>
</dbReference>
<dbReference type="STRING" id="1658765.Msub_10962"/>
<dbReference type="EMBL" id="LFBU01000001">
    <property type="protein sequence ID" value="KMQ74773.1"/>
    <property type="molecule type" value="Genomic_DNA"/>
</dbReference>
<feature type="compositionally biased region" description="Basic and acidic residues" evidence="5">
    <location>
        <begin position="26"/>
        <end position="35"/>
    </location>
</feature>
<evidence type="ECO:0000259" key="6">
    <source>
        <dbReference type="Pfam" id="PF01258"/>
    </source>
</evidence>
<evidence type="ECO:0000256" key="4">
    <source>
        <dbReference type="PROSITE-ProRule" id="PRU00510"/>
    </source>
</evidence>
<keyword evidence="2" id="KW-0863">Zinc-finger</keyword>
<name>A0A0J7J8G7_9GAMM</name>
<evidence type="ECO:0000313" key="8">
    <source>
        <dbReference type="EMBL" id="KMQ74773.1"/>
    </source>
</evidence>
<comment type="caution">
    <text evidence="8">The sequence shown here is derived from an EMBL/GenBank/DDBJ whole genome shotgun (WGS) entry which is preliminary data.</text>
</comment>
<protein>
    <submittedName>
        <fullName evidence="8">Transcriptional regulator, TraR/DksA family</fullName>
    </submittedName>
</protein>
<keyword evidence="9" id="KW-1185">Reference proteome</keyword>
<sequence>MNDRKAELETLRADLKARLSRFEAHQHREGGALDKDFEEQATQTQNDEVVDSLETETRTELAQIERALERINNGVGDECETCGEAIDPRRLQVLPYTTLCVDCAED</sequence>
<dbReference type="Gene3D" id="1.20.120.910">
    <property type="entry name" value="DksA, coiled-coil domain"/>
    <property type="match status" value="1"/>
</dbReference>
<dbReference type="PATRIC" id="fig|1658765.3.peg.956"/>
<evidence type="ECO:0000313" key="9">
    <source>
        <dbReference type="Proteomes" id="UP000036102"/>
    </source>
</evidence>
<keyword evidence="3" id="KW-0862">Zinc</keyword>
<accession>A0A0J7J8G7</accession>
<dbReference type="GO" id="GO:0008270">
    <property type="term" value="F:zinc ion binding"/>
    <property type="evidence" value="ECO:0007669"/>
    <property type="project" value="UniProtKB-KW"/>
</dbReference>
<keyword evidence="1" id="KW-0479">Metal-binding</keyword>
<evidence type="ECO:0000256" key="3">
    <source>
        <dbReference type="ARBA" id="ARBA00022833"/>
    </source>
</evidence>
<evidence type="ECO:0000256" key="2">
    <source>
        <dbReference type="ARBA" id="ARBA00022771"/>
    </source>
</evidence>
<dbReference type="InterPro" id="IPR048487">
    <property type="entry name" value="DksA-like_N"/>
</dbReference>
<dbReference type="SUPFAM" id="SSF57716">
    <property type="entry name" value="Glucocorticoid receptor-like (DNA-binding domain)"/>
    <property type="match status" value="1"/>
</dbReference>
<organism evidence="8 9">
    <name type="scientific">Marinobacter subterrani</name>
    <dbReference type="NCBI Taxonomy" id="1658765"/>
    <lineage>
        <taxon>Bacteria</taxon>
        <taxon>Pseudomonadati</taxon>
        <taxon>Pseudomonadota</taxon>
        <taxon>Gammaproteobacteria</taxon>
        <taxon>Pseudomonadales</taxon>
        <taxon>Marinobacteraceae</taxon>
        <taxon>Marinobacter</taxon>
    </lineage>
</organism>
<dbReference type="Pfam" id="PF01258">
    <property type="entry name" value="zf-dskA_traR"/>
    <property type="match status" value="1"/>
</dbReference>
<gene>
    <name evidence="8" type="ORF">Msub_10962</name>
</gene>
<evidence type="ECO:0000256" key="5">
    <source>
        <dbReference type="SAM" id="MobiDB-lite"/>
    </source>
</evidence>
<feature type="zinc finger region" description="dksA C4-type" evidence="4">
    <location>
        <begin position="79"/>
        <end position="103"/>
    </location>
</feature>
<dbReference type="SUPFAM" id="SSF109635">
    <property type="entry name" value="DnaK suppressor protein DksA, alpha-hairpin domain"/>
    <property type="match status" value="1"/>
</dbReference>